<dbReference type="Gene3D" id="3.40.50.300">
    <property type="entry name" value="P-loop containing nucleotide triphosphate hydrolases"/>
    <property type="match status" value="1"/>
</dbReference>
<dbReference type="GeneID" id="94364014"/>
<gene>
    <name evidence="2" type="ORF">C4N9_03855</name>
</gene>
<organism evidence="2 3">
    <name type="scientific">Pararhodobacter marinus</name>
    <dbReference type="NCBI Taxonomy" id="2184063"/>
    <lineage>
        <taxon>Bacteria</taxon>
        <taxon>Pseudomonadati</taxon>
        <taxon>Pseudomonadota</taxon>
        <taxon>Alphaproteobacteria</taxon>
        <taxon>Rhodobacterales</taxon>
        <taxon>Paracoccaceae</taxon>
        <taxon>Pararhodobacter</taxon>
    </lineage>
</organism>
<proteinExistence type="predicted"/>
<dbReference type="PANTHER" id="PTHR10605">
    <property type="entry name" value="HEPARAN SULFATE SULFOTRANSFERASE"/>
    <property type="match status" value="1"/>
</dbReference>
<dbReference type="AlphaFoldDB" id="A0A2U2CG74"/>
<protein>
    <recommendedName>
        <fullName evidence="4">Sulfotransferase</fullName>
    </recommendedName>
</protein>
<comment type="caution">
    <text evidence="2">The sequence shown here is derived from an EMBL/GenBank/DDBJ whole genome shotgun (WGS) entry which is preliminary data.</text>
</comment>
<name>A0A2U2CG74_9RHOB</name>
<dbReference type="PANTHER" id="PTHR10605:SF56">
    <property type="entry name" value="BIFUNCTIONAL HEPARAN SULFATE N-DEACETYLASE_N-SULFOTRANSFERASE"/>
    <property type="match status" value="1"/>
</dbReference>
<reference evidence="2 3" key="1">
    <citation type="submission" date="2018-05" db="EMBL/GenBank/DDBJ databases">
        <title>Pararhodobacter marina sp. nov., isolated from deep-sea water of the Indian Ocean.</title>
        <authorList>
            <person name="Lai Q.Sr."/>
            <person name="Liu X."/>
            <person name="Shao Z."/>
        </authorList>
    </citation>
    <scope>NUCLEOTIDE SEQUENCE [LARGE SCALE GENOMIC DNA]</scope>
    <source>
        <strain evidence="2 3">CIC4N-9</strain>
    </source>
</reference>
<evidence type="ECO:0000313" key="2">
    <source>
        <dbReference type="EMBL" id="PWE30897.1"/>
    </source>
</evidence>
<accession>A0A2U2CG74</accession>
<dbReference type="Pfam" id="PF13469">
    <property type="entry name" value="Sulfotransfer_3"/>
    <property type="match status" value="1"/>
</dbReference>
<dbReference type="InterPro" id="IPR037359">
    <property type="entry name" value="NST/OST"/>
</dbReference>
<dbReference type="InterPro" id="IPR027417">
    <property type="entry name" value="P-loop_NTPase"/>
</dbReference>
<evidence type="ECO:0008006" key="4">
    <source>
        <dbReference type="Google" id="ProtNLM"/>
    </source>
</evidence>
<keyword evidence="3" id="KW-1185">Reference proteome</keyword>
<sequence length="314" mass="34772">MSQSAASNDAPTTARLPDGVSLFLCIGAQKAGTSWLHDVLRHHSMTRTGPMKELHYFDGLYGPSQIGDKMRRRRLATLDAKGKAGEAARVRRLQQAVDQHDLTHQGYVDVVSKGLKPGQVAIDTTPAYAFLPGEAFRAMAGLGDTRFLFILREPVARFWSSVRMRVDDARGPKAGPKAADIAARDLSFEEACRRLLDTWIEVPAGGHWQRSDYARTLDCLTASVPAERRKVIFFETLFQRDTVDGIQDFLGLHREELDLLDARNVGQDATMRPDQIARLTELLRPQYDAVCKAMGEAAVPGKWHARFASTPASA</sequence>
<evidence type="ECO:0000256" key="1">
    <source>
        <dbReference type="ARBA" id="ARBA00022679"/>
    </source>
</evidence>
<evidence type="ECO:0000313" key="3">
    <source>
        <dbReference type="Proteomes" id="UP000244940"/>
    </source>
</evidence>
<keyword evidence="1" id="KW-0808">Transferase</keyword>
<dbReference type="GO" id="GO:0008146">
    <property type="term" value="F:sulfotransferase activity"/>
    <property type="evidence" value="ECO:0007669"/>
    <property type="project" value="InterPro"/>
</dbReference>
<dbReference type="EMBL" id="QEYD01000002">
    <property type="protein sequence ID" value="PWE30897.1"/>
    <property type="molecule type" value="Genomic_DNA"/>
</dbReference>
<dbReference type="OrthoDB" id="981508at2"/>
<dbReference type="Proteomes" id="UP000244940">
    <property type="component" value="Unassembled WGS sequence"/>
</dbReference>
<dbReference type="SUPFAM" id="SSF52540">
    <property type="entry name" value="P-loop containing nucleoside triphosphate hydrolases"/>
    <property type="match status" value="1"/>
</dbReference>
<dbReference type="RefSeq" id="WP_109531975.1">
    <property type="nucleotide sequence ID" value="NZ_QEYD01000002.1"/>
</dbReference>